<dbReference type="CDD" id="cd07185">
    <property type="entry name" value="OmpA_C-like"/>
    <property type="match status" value="1"/>
</dbReference>
<dbReference type="InterPro" id="IPR050330">
    <property type="entry name" value="Bact_OuterMem_StrucFunc"/>
</dbReference>
<dbReference type="SUPFAM" id="SSF103088">
    <property type="entry name" value="OmpA-like"/>
    <property type="match status" value="1"/>
</dbReference>
<dbReference type="PANTHER" id="PTHR30329:SF21">
    <property type="entry name" value="LIPOPROTEIN YIAD-RELATED"/>
    <property type="match status" value="1"/>
</dbReference>
<dbReference type="PANTHER" id="PTHR30329">
    <property type="entry name" value="STATOR ELEMENT OF FLAGELLAR MOTOR COMPLEX"/>
    <property type="match status" value="1"/>
</dbReference>
<evidence type="ECO:0000313" key="5">
    <source>
        <dbReference type="Proteomes" id="UP001606210"/>
    </source>
</evidence>
<evidence type="ECO:0000259" key="3">
    <source>
        <dbReference type="PROSITE" id="PS51123"/>
    </source>
</evidence>
<dbReference type="PROSITE" id="PS51123">
    <property type="entry name" value="OMPA_2"/>
    <property type="match status" value="1"/>
</dbReference>
<dbReference type="Gene3D" id="3.30.1330.60">
    <property type="entry name" value="OmpA-like domain"/>
    <property type="match status" value="1"/>
</dbReference>
<evidence type="ECO:0000313" key="4">
    <source>
        <dbReference type="EMBL" id="MFG6433018.1"/>
    </source>
</evidence>
<feature type="chain" id="PRO_5045970063" evidence="2">
    <location>
        <begin position="19"/>
        <end position="215"/>
    </location>
</feature>
<protein>
    <submittedName>
        <fullName evidence="4">OmpA family protein</fullName>
    </submittedName>
</protein>
<proteinExistence type="predicted"/>
<sequence>MRATILLTPFLLSLMLLASCSSPPKPPSVDEARRRPANTAMAVELQVCKNELQNTRLLATEAGLLAETATTTLVNTAARQQALASLPPLNEKKPRGNSVYSVRFEFGSSQVDFPADIAKALTDQAKAAPLVKLRGRTDGSSDSAVESRIARERATAVRDYLVAAGVDPSLIRTTYQPSGDHVADNSGPTGRALNRRVEIEIYQALPVAQAAAVQR</sequence>
<feature type="signal peptide" evidence="2">
    <location>
        <begin position="1"/>
        <end position="18"/>
    </location>
</feature>
<dbReference type="InterPro" id="IPR036737">
    <property type="entry name" value="OmpA-like_sf"/>
</dbReference>
<dbReference type="PROSITE" id="PS51257">
    <property type="entry name" value="PROKAR_LIPOPROTEIN"/>
    <property type="match status" value="1"/>
</dbReference>
<keyword evidence="5" id="KW-1185">Reference proteome</keyword>
<dbReference type="RefSeq" id="WP_394483356.1">
    <property type="nucleotide sequence ID" value="NZ_JBIGHV010000010.1"/>
</dbReference>
<dbReference type="InterPro" id="IPR006665">
    <property type="entry name" value="OmpA-like"/>
</dbReference>
<name>A0ABW7F8S5_9BURK</name>
<keyword evidence="2" id="KW-0732">Signal</keyword>
<accession>A0ABW7F8S5</accession>
<reference evidence="4 5" key="1">
    <citation type="submission" date="2024-08" db="EMBL/GenBank/DDBJ databases">
        <authorList>
            <person name="Lu H."/>
        </authorList>
    </citation>
    <scope>NUCLEOTIDE SEQUENCE [LARGE SCALE GENOMIC DNA]</scope>
    <source>
        <strain evidence="4 5">LYH14W</strain>
    </source>
</reference>
<dbReference type="Pfam" id="PF00691">
    <property type="entry name" value="OmpA"/>
    <property type="match status" value="1"/>
</dbReference>
<feature type="domain" description="OmpA-like" evidence="3">
    <location>
        <begin position="91"/>
        <end position="205"/>
    </location>
</feature>
<keyword evidence="1" id="KW-0472">Membrane</keyword>
<evidence type="ECO:0000256" key="1">
    <source>
        <dbReference type="PROSITE-ProRule" id="PRU00473"/>
    </source>
</evidence>
<evidence type="ECO:0000256" key="2">
    <source>
        <dbReference type="SAM" id="SignalP"/>
    </source>
</evidence>
<dbReference type="EMBL" id="JBIGHV010000010">
    <property type="protein sequence ID" value="MFG6433018.1"/>
    <property type="molecule type" value="Genomic_DNA"/>
</dbReference>
<comment type="caution">
    <text evidence="4">The sequence shown here is derived from an EMBL/GenBank/DDBJ whole genome shotgun (WGS) entry which is preliminary data.</text>
</comment>
<gene>
    <name evidence="4" type="ORF">ACG00Y_24095</name>
</gene>
<organism evidence="4 5">
    <name type="scientific">Pelomonas parva</name>
    <dbReference type="NCBI Taxonomy" id="3299032"/>
    <lineage>
        <taxon>Bacteria</taxon>
        <taxon>Pseudomonadati</taxon>
        <taxon>Pseudomonadota</taxon>
        <taxon>Betaproteobacteria</taxon>
        <taxon>Burkholderiales</taxon>
        <taxon>Sphaerotilaceae</taxon>
        <taxon>Roseateles</taxon>
    </lineage>
</organism>
<dbReference type="Proteomes" id="UP001606210">
    <property type="component" value="Unassembled WGS sequence"/>
</dbReference>